<organism evidence="1 2">
    <name type="scientific">Papaver somniferum</name>
    <name type="common">Opium poppy</name>
    <dbReference type="NCBI Taxonomy" id="3469"/>
    <lineage>
        <taxon>Eukaryota</taxon>
        <taxon>Viridiplantae</taxon>
        <taxon>Streptophyta</taxon>
        <taxon>Embryophyta</taxon>
        <taxon>Tracheophyta</taxon>
        <taxon>Spermatophyta</taxon>
        <taxon>Magnoliopsida</taxon>
        <taxon>Ranunculales</taxon>
        <taxon>Papaveraceae</taxon>
        <taxon>Papaveroideae</taxon>
        <taxon>Papaver</taxon>
    </lineage>
</organism>
<keyword evidence="2" id="KW-1185">Reference proteome</keyword>
<evidence type="ECO:0000313" key="1">
    <source>
        <dbReference type="EMBL" id="RZC71535.1"/>
    </source>
</evidence>
<dbReference type="Gramene" id="RZC71535">
    <property type="protein sequence ID" value="RZC71535"/>
    <property type="gene ID" value="C5167_034718"/>
</dbReference>
<reference evidence="1 2" key="1">
    <citation type="journal article" date="2018" name="Science">
        <title>The opium poppy genome and morphinan production.</title>
        <authorList>
            <person name="Guo L."/>
            <person name="Winzer T."/>
            <person name="Yang X."/>
            <person name="Li Y."/>
            <person name="Ning Z."/>
            <person name="He Z."/>
            <person name="Teodor R."/>
            <person name="Lu Y."/>
            <person name="Bowser T.A."/>
            <person name="Graham I.A."/>
            <person name="Ye K."/>
        </authorList>
    </citation>
    <scope>NUCLEOTIDE SEQUENCE [LARGE SCALE GENOMIC DNA]</scope>
    <source>
        <strain evidence="2">cv. HN1</strain>
        <tissue evidence="1">Leaves</tissue>
    </source>
</reference>
<name>A0A4Y7KI16_PAPSO</name>
<dbReference type="EMBL" id="CM010721">
    <property type="protein sequence ID" value="RZC71535.1"/>
    <property type="molecule type" value="Genomic_DNA"/>
</dbReference>
<dbReference type="Proteomes" id="UP000316621">
    <property type="component" value="Chromosome 7"/>
</dbReference>
<accession>A0A4Y7KI16</accession>
<dbReference type="AlphaFoldDB" id="A0A4Y7KI16"/>
<evidence type="ECO:0000313" key="2">
    <source>
        <dbReference type="Proteomes" id="UP000316621"/>
    </source>
</evidence>
<protein>
    <submittedName>
        <fullName evidence="1">Uncharacterized protein</fullName>
    </submittedName>
</protein>
<gene>
    <name evidence="1" type="ORF">C5167_034718</name>
</gene>
<sequence length="20" mass="2543">MLLCYKKQQRVDQEFNVIMR</sequence>
<proteinExistence type="predicted"/>